<dbReference type="Proteomes" id="UP000515163">
    <property type="component" value="Unplaced"/>
</dbReference>
<dbReference type="CDD" id="cd00143">
    <property type="entry name" value="PP2Cc"/>
    <property type="match status" value="1"/>
</dbReference>
<dbReference type="KEGG" id="aten:116306760"/>
<dbReference type="AlphaFoldDB" id="A0A6P8J5K3"/>
<dbReference type="OrthoDB" id="343114at2759"/>
<dbReference type="Gene3D" id="3.60.40.10">
    <property type="entry name" value="PPM-type phosphatase domain"/>
    <property type="match status" value="1"/>
</dbReference>
<feature type="region of interest" description="Disordered" evidence="2">
    <location>
        <begin position="1"/>
        <end position="33"/>
    </location>
</feature>
<dbReference type="InterPro" id="IPR015655">
    <property type="entry name" value="PP2C"/>
</dbReference>
<reference evidence="5" key="1">
    <citation type="submission" date="2025-08" db="UniProtKB">
        <authorList>
            <consortium name="RefSeq"/>
        </authorList>
    </citation>
    <scope>IDENTIFICATION</scope>
    <source>
        <tissue evidence="5">Tentacle</tissue>
    </source>
</reference>
<feature type="compositionally biased region" description="Polar residues" evidence="2">
    <location>
        <begin position="21"/>
        <end position="33"/>
    </location>
</feature>
<organism evidence="4 5">
    <name type="scientific">Actinia tenebrosa</name>
    <name type="common">Australian red waratah sea anemone</name>
    <dbReference type="NCBI Taxonomy" id="6105"/>
    <lineage>
        <taxon>Eukaryota</taxon>
        <taxon>Metazoa</taxon>
        <taxon>Cnidaria</taxon>
        <taxon>Anthozoa</taxon>
        <taxon>Hexacorallia</taxon>
        <taxon>Actiniaria</taxon>
        <taxon>Actiniidae</taxon>
        <taxon>Actinia</taxon>
    </lineage>
</organism>
<comment type="similarity">
    <text evidence="1">Belongs to the PP2C family.</text>
</comment>
<dbReference type="RefSeq" id="XP_031572715.1">
    <property type="nucleotide sequence ID" value="XM_031716855.1"/>
</dbReference>
<dbReference type="Pfam" id="PF00481">
    <property type="entry name" value="PP2C"/>
    <property type="match status" value="1"/>
</dbReference>
<protein>
    <submittedName>
        <fullName evidence="5">Protein phosphatase 2C-like domain-containing protein 1</fullName>
    </submittedName>
</protein>
<accession>A0A6P8J5K3</accession>
<sequence length="542" mass="60830">MASALEDIKRSSLDKDAANSPIRQLPTSDSRPLSSNAILTKLHLPPIDVKESQKSLNTVQDKDMIKILCLKCEEEVKVRELPSHREFHFALSLFKYTMETLPFGVKQLLKRRRALIKRLNETATSENPVSIKKLSRLNIVYELLKATIEGTKTISPEVENYKPNICGYSTRLSCALAFGVCEERNERWRSKMEDRYSYQDYFCNDPQSGFFAVYDGYNGAIAAEKCARYFHEILSDKIEPVYRSDSSHKEVENQIVTAFKETYDEMDKFLLFGVNENSRNRWSGCSALTCLLRGNNLYVANAGTVRAILCKGDGSVVQLSRDHTPLNKKERKRITKNGQVSTSEKSILVNGLLSSTRGLGNHGDPSLKSVVIHHPDVKCVPLDESDQFLIFASNGIWEVFDEQEVLLLLDDIIPELDVKAVVRRMQKSRSNKASRSSGNTPGSEKMKENPPTSEPTDQNKHTDNLENFEPSEDIGKSLKDTPSSGRTISFIRREEKSVALAKALSERLVESALLAGCKDNVTVGVVLLKGCPLQMFLLPSIN</sequence>
<feature type="domain" description="PPM-type phosphatase" evidence="3">
    <location>
        <begin position="177"/>
        <end position="528"/>
    </location>
</feature>
<dbReference type="InterPro" id="IPR001932">
    <property type="entry name" value="PPM-type_phosphatase-like_dom"/>
</dbReference>
<name>A0A6P8J5K3_ACTTE</name>
<evidence type="ECO:0000256" key="2">
    <source>
        <dbReference type="SAM" id="MobiDB-lite"/>
    </source>
</evidence>
<evidence type="ECO:0000259" key="3">
    <source>
        <dbReference type="PROSITE" id="PS51746"/>
    </source>
</evidence>
<dbReference type="InterPro" id="IPR036457">
    <property type="entry name" value="PPM-type-like_dom_sf"/>
</dbReference>
<dbReference type="InParanoid" id="A0A6P8J5K3"/>
<keyword evidence="4" id="KW-1185">Reference proteome</keyword>
<evidence type="ECO:0000256" key="1">
    <source>
        <dbReference type="ARBA" id="ARBA00006702"/>
    </source>
</evidence>
<gene>
    <name evidence="5" type="primary">LOC116306760</name>
</gene>
<dbReference type="PANTHER" id="PTHR13832">
    <property type="entry name" value="PROTEIN PHOSPHATASE 2C"/>
    <property type="match status" value="1"/>
</dbReference>
<evidence type="ECO:0000313" key="5">
    <source>
        <dbReference type="RefSeq" id="XP_031572715.1"/>
    </source>
</evidence>
<proteinExistence type="inferred from homology"/>
<dbReference type="PANTHER" id="PTHR13832:SF837">
    <property type="entry name" value="PROTEIN PHOSPHATASE 2C-LIKE DOMAIN-CONTAINING PROTEIN 1"/>
    <property type="match status" value="1"/>
</dbReference>
<dbReference type="SUPFAM" id="SSF81606">
    <property type="entry name" value="PP2C-like"/>
    <property type="match status" value="1"/>
</dbReference>
<evidence type="ECO:0000313" key="4">
    <source>
        <dbReference type="Proteomes" id="UP000515163"/>
    </source>
</evidence>
<dbReference type="PROSITE" id="PS51746">
    <property type="entry name" value="PPM_2"/>
    <property type="match status" value="1"/>
</dbReference>
<dbReference type="GeneID" id="116306760"/>
<feature type="compositionally biased region" description="Basic and acidic residues" evidence="2">
    <location>
        <begin position="1"/>
        <end position="17"/>
    </location>
</feature>
<dbReference type="FunCoup" id="A0A6P8J5K3">
    <property type="interactions" value="11"/>
</dbReference>
<dbReference type="SMART" id="SM00332">
    <property type="entry name" value="PP2Cc"/>
    <property type="match status" value="1"/>
</dbReference>
<dbReference type="GO" id="GO:0004722">
    <property type="term" value="F:protein serine/threonine phosphatase activity"/>
    <property type="evidence" value="ECO:0007669"/>
    <property type="project" value="InterPro"/>
</dbReference>
<feature type="region of interest" description="Disordered" evidence="2">
    <location>
        <begin position="424"/>
        <end position="483"/>
    </location>
</feature>
<feature type="compositionally biased region" description="Polar residues" evidence="2">
    <location>
        <begin position="433"/>
        <end position="442"/>
    </location>
</feature>